<protein>
    <recommendedName>
        <fullName evidence="17">Circadian input-output histidine kinase CikA</fullName>
        <ecNumber evidence="4">2.7.13.3</ecNumber>
    </recommendedName>
    <alternativeName>
        <fullName evidence="5">Stage 0 sporulation protein A homolog</fullName>
    </alternativeName>
</protein>
<dbReference type="SMART" id="SM00448">
    <property type="entry name" value="REC"/>
    <property type="match status" value="1"/>
</dbReference>
<evidence type="ECO:0000259" key="22">
    <source>
        <dbReference type="PROSITE" id="PS51105"/>
    </source>
</evidence>
<keyword evidence="7" id="KW-1003">Cell membrane</keyword>
<feature type="transmembrane region" description="Helical" evidence="19">
    <location>
        <begin position="341"/>
        <end position="366"/>
    </location>
</feature>
<feature type="transmembrane region" description="Helical" evidence="19">
    <location>
        <begin position="282"/>
        <end position="302"/>
    </location>
</feature>
<keyword evidence="8 18" id="KW-0597">Phosphoprotein</keyword>
<dbReference type="Pfam" id="PF00512">
    <property type="entry name" value="HisKA"/>
    <property type="match status" value="1"/>
</dbReference>
<evidence type="ECO:0000256" key="7">
    <source>
        <dbReference type="ARBA" id="ARBA00022475"/>
    </source>
</evidence>
<dbReference type="InterPro" id="IPR036890">
    <property type="entry name" value="HATPase_C_sf"/>
</dbReference>
<accession>A0A3E3DZ68</accession>
<evidence type="ECO:0000313" key="23">
    <source>
        <dbReference type="EMBL" id="RGD74580.1"/>
    </source>
</evidence>
<dbReference type="PANTHER" id="PTHR43047:SF72">
    <property type="entry name" value="OSMOSENSING HISTIDINE PROTEIN KINASE SLN1"/>
    <property type="match status" value="1"/>
</dbReference>
<dbReference type="FunFam" id="3.30.565.10:FF:000010">
    <property type="entry name" value="Sensor histidine kinase RcsC"/>
    <property type="match status" value="1"/>
</dbReference>
<dbReference type="InterPro" id="IPR004501">
    <property type="entry name" value="PTS_EIIC_3"/>
</dbReference>
<evidence type="ECO:0000256" key="4">
    <source>
        <dbReference type="ARBA" id="ARBA00012438"/>
    </source>
</evidence>
<evidence type="ECO:0000256" key="6">
    <source>
        <dbReference type="ARBA" id="ARBA00022448"/>
    </source>
</evidence>
<dbReference type="GO" id="GO:0009401">
    <property type="term" value="P:phosphoenolpyruvate-dependent sugar phosphotransferase system"/>
    <property type="evidence" value="ECO:0007669"/>
    <property type="project" value="InterPro"/>
</dbReference>
<dbReference type="PROSITE" id="PS50109">
    <property type="entry name" value="HIS_KIN"/>
    <property type="match status" value="1"/>
</dbReference>
<feature type="transmembrane region" description="Helical" evidence="19">
    <location>
        <begin position="225"/>
        <end position="246"/>
    </location>
</feature>
<dbReference type="InterPro" id="IPR003352">
    <property type="entry name" value="PTS_EIIC"/>
</dbReference>
<dbReference type="Pfam" id="PF02518">
    <property type="entry name" value="HATPase_c"/>
    <property type="match status" value="1"/>
</dbReference>
<evidence type="ECO:0000256" key="16">
    <source>
        <dbReference type="ARBA" id="ARBA00024867"/>
    </source>
</evidence>
<dbReference type="EMBL" id="QUSM01000003">
    <property type="protein sequence ID" value="RGD74580.1"/>
    <property type="molecule type" value="Genomic_DNA"/>
</dbReference>
<evidence type="ECO:0000256" key="2">
    <source>
        <dbReference type="ARBA" id="ARBA00004651"/>
    </source>
</evidence>
<gene>
    <name evidence="23" type="ORF">DW687_07430</name>
</gene>
<dbReference type="GO" id="GO:0009927">
    <property type="term" value="F:histidine phosphotransfer kinase activity"/>
    <property type="evidence" value="ECO:0007669"/>
    <property type="project" value="TreeGrafter"/>
</dbReference>
<keyword evidence="9" id="KW-0762">Sugar transport</keyword>
<evidence type="ECO:0000259" key="20">
    <source>
        <dbReference type="PROSITE" id="PS50109"/>
    </source>
</evidence>
<dbReference type="PROSITE" id="PS51105">
    <property type="entry name" value="PTS_EIIC_TYPE_3"/>
    <property type="match status" value="1"/>
</dbReference>
<dbReference type="AlphaFoldDB" id="A0A3E3DZ68"/>
<feature type="domain" description="Histidine kinase" evidence="20">
    <location>
        <begin position="594"/>
        <end position="817"/>
    </location>
</feature>
<dbReference type="CDD" id="cd17546">
    <property type="entry name" value="REC_hyHK_CKI1_RcsC-like"/>
    <property type="match status" value="1"/>
</dbReference>
<dbReference type="InterPro" id="IPR003594">
    <property type="entry name" value="HATPase_dom"/>
</dbReference>
<dbReference type="PANTHER" id="PTHR43047">
    <property type="entry name" value="TWO-COMPONENT HISTIDINE PROTEIN KINASE"/>
    <property type="match status" value="1"/>
</dbReference>
<dbReference type="RefSeq" id="WP_117532268.1">
    <property type="nucleotide sequence ID" value="NZ_QUSM01000003.1"/>
</dbReference>
<evidence type="ECO:0000256" key="15">
    <source>
        <dbReference type="ARBA" id="ARBA00023136"/>
    </source>
</evidence>
<evidence type="ECO:0000256" key="19">
    <source>
        <dbReference type="SAM" id="Phobius"/>
    </source>
</evidence>
<dbReference type="Gene3D" id="3.30.565.10">
    <property type="entry name" value="Histidine kinase-like ATPase, C-terminal domain"/>
    <property type="match status" value="1"/>
</dbReference>
<evidence type="ECO:0000256" key="14">
    <source>
        <dbReference type="ARBA" id="ARBA00023012"/>
    </source>
</evidence>
<evidence type="ECO:0000256" key="13">
    <source>
        <dbReference type="ARBA" id="ARBA00022989"/>
    </source>
</evidence>
<organism evidence="23 24">
    <name type="scientific">Anaerofustis stercorihominis</name>
    <dbReference type="NCBI Taxonomy" id="214853"/>
    <lineage>
        <taxon>Bacteria</taxon>
        <taxon>Bacillati</taxon>
        <taxon>Bacillota</taxon>
        <taxon>Clostridia</taxon>
        <taxon>Eubacteriales</taxon>
        <taxon>Eubacteriaceae</taxon>
        <taxon>Anaerofustis</taxon>
    </lineage>
</organism>
<dbReference type="SMART" id="SM00387">
    <property type="entry name" value="HATPase_c"/>
    <property type="match status" value="1"/>
</dbReference>
<dbReference type="GO" id="GO:0000155">
    <property type="term" value="F:phosphorelay sensor kinase activity"/>
    <property type="evidence" value="ECO:0007669"/>
    <property type="project" value="InterPro"/>
</dbReference>
<dbReference type="SMART" id="SM00388">
    <property type="entry name" value="HisKA"/>
    <property type="match status" value="1"/>
</dbReference>
<comment type="catalytic activity">
    <reaction evidence="1">
        <text>ATP + protein L-histidine = ADP + protein N-phospho-L-histidine.</text>
        <dbReference type="EC" id="2.7.13.3"/>
    </reaction>
</comment>
<evidence type="ECO:0000256" key="10">
    <source>
        <dbReference type="ARBA" id="ARBA00022679"/>
    </source>
</evidence>
<feature type="transmembrane region" description="Helical" evidence="19">
    <location>
        <begin position="30"/>
        <end position="53"/>
    </location>
</feature>
<evidence type="ECO:0000256" key="8">
    <source>
        <dbReference type="ARBA" id="ARBA00022553"/>
    </source>
</evidence>
<keyword evidence="13 19" id="KW-1133">Transmembrane helix</keyword>
<sequence>MNLQAFKNKLLNLAEKFEQVKFIQAVRRGFIFMIPIIMVYSFSSVILSIPIPAYQSWLQSQNIRFIFDIVTLLNSATTSYFSILLVFSISWSYAEILNIKNGKSFIPFAACASFLLILGVSNENFDISYLGAPGTFSAILSAVVSVKLFDKINRLNILKIKDSDNSFILNKMIISIFPIAIILILFALLSYIVFALSGGSLQNILADLLYKFFQLIGVHKLIQGIVYMLMIQSLWFFGVHGTYLLYQVNDVYLNDLLNLNIQAMSNGFVPHEIVNTVFLNSFVNIGGCGATLALVIIFLVINKKKENVHKISKFGFIPSLFNINEIITYGVPVIFNPIFCIPFLIAPVVNLVVSYFSTIIGFIPVITQNVNWACPIFVSGYLSTQSINGVILQIALIVIDILIYIPFVNLYNSKKELEELFTESDIENIKTLKEAEHDRIRLINSLSDMYYAVFELNLESEQCVKVKIKDEYDDFDVINDFFNYVEGFIKENIPQDEQKDLLELLNKKNFIRALIEHDGILEIEYQCNYKGSNIWNRAGYILSEIRDDKPYMVTVTIRNVSDIKVEQEAHNQALKDAYEMARNANNAKTDFLSSMSHDIRTPMNAIMGMTVIAKNNKDNVEKLEDCLDKIETSSNHLLDLINDVLDMSKIESGKVTLNEEPLDLDSIIDDVLNIILPTARDKHITVKLNKEINHAFVQGDVLRINQIFLNILSNAVKFTPKNGNIQIFIREITPEYKNYISYEFKFIDNGIGMSEEFKDKIFTPFARSEEYVIKNVEGTGLGMSIVKNIVDMMNGEIYVKSKINKGSEFTVILHLKSQDDIKNKTVKEDKIENKNYDFKGKKILLVEDNKLNMDIASEIIGYTGADIEKAENGKEALEKYLINKENYYDLIIMDIRMPIMNGYEATEKIRNSGRDDSETVPIIAMTADAFSDDIRKTKEAGMNAHITKPFDINKLMSVMNEMIK</sequence>
<evidence type="ECO:0000256" key="9">
    <source>
        <dbReference type="ARBA" id="ARBA00022597"/>
    </source>
</evidence>
<keyword evidence="11 19" id="KW-0812">Transmembrane</keyword>
<dbReference type="PRINTS" id="PR00344">
    <property type="entry name" value="BCTRLSENSOR"/>
</dbReference>
<comment type="caution">
    <text evidence="23">The sequence shown here is derived from an EMBL/GenBank/DDBJ whole genome shotgun (WGS) entry which is preliminary data.</text>
</comment>
<dbReference type="SUPFAM" id="SSF52172">
    <property type="entry name" value="CheY-like"/>
    <property type="match status" value="1"/>
</dbReference>
<dbReference type="SUPFAM" id="SSF47384">
    <property type="entry name" value="Homodimeric domain of signal transducing histidine kinase"/>
    <property type="match status" value="1"/>
</dbReference>
<dbReference type="Pfam" id="PF00072">
    <property type="entry name" value="Response_reg"/>
    <property type="match status" value="1"/>
</dbReference>
<dbReference type="SUPFAM" id="SSF55874">
    <property type="entry name" value="ATPase domain of HSP90 chaperone/DNA topoisomerase II/histidine kinase"/>
    <property type="match status" value="1"/>
</dbReference>
<dbReference type="CDD" id="cd00082">
    <property type="entry name" value="HisKA"/>
    <property type="match status" value="1"/>
</dbReference>
<evidence type="ECO:0000256" key="18">
    <source>
        <dbReference type="PROSITE-ProRule" id="PRU00169"/>
    </source>
</evidence>
<dbReference type="PROSITE" id="PS50110">
    <property type="entry name" value="RESPONSE_REGULATORY"/>
    <property type="match status" value="1"/>
</dbReference>
<feature type="transmembrane region" description="Helical" evidence="19">
    <location>
        <begin position="167"/>
        <end position="186"/>
    </location>
</feature>
<dbReference type="InterPro" id="IPR011006">
    <property type="entry name" value="CheY-like_superfamily"/>
</dbReference>
<evidence type="ECO:0000256" key="12">
    <source>
        <dbReference type="ARBA" id="ARBA00022777"/>
    </source>
</evidence>
<evidence type="ECO:0000256" key="11">
    <source>
        <dbReference type="ARBA" id="ARBA00022692"/>
    </source>
</evidence>
<dbReference type="InterPro" id="IPR003661">
    <property type="entry name" value="HisK_dim/P_dom"/>
</dbReference>
<comment type="similarity">
    <text evidence="3">In the N-terminal section; belongs to the phytochrome family.</text>
</comment>
<feature type="transmembrane region" description="Helical" evidence="19">
    <location>
        <begin position="105"/>
        <end position="121"/>
    </location>
</feature>
<feature type="transmembrane region" description="Helical" evidence="19">
    <location>
        <begin position="387"/>
        <end position="407"/>
    </location>
</feature>
<feature type="transmembrane region" description="Helical" evidence="19">
    <location>
        <begin position="314"/>
        <end position="335"/>
    </location>
</feature>
<evidence type="ECO:0000256" key="17">
    <source>
        <dbReference type="ARBA" id="ARBA00074306"/>
    </source>
</evidence>
<feature type="modified residue" description="4-aspartylphosphate" evidence="18">
    <location>
        <position position="894"/>
    </location>
</feature>
<keyword evidence="15 19" id="KW-0472">Membrane</keyword>
<feature type="domain" description="Response regulatory" evidence="21">
    <location>
        <begin position="842"/>
        <end position="963"/>
    </location>
</feature>
<dbReference type="InterPro" id="IPR004358">
    <property type="entry name" value="Sig_transdc_His_kin-like_C"/>
</dbReference>
<keyword evidence="12" id="KW-0418">Kinase</keyword>
<name>A0A3E3DZ68_9FIRM</name>
<evidence type="ECO:0000256" key="1">
    <source>
        <dbReference type="ARBA" id="ARBA00000085"/>
    </source>
</evidence>
<dbReference type="GO" id="GO:0005886">
    <property type="term" value="C:plasma membrane"/>
    <property type="evidence" value="ECO:0007669"/>
    <property type="project" value="UniProtKB-SubCell"/>
</dbReference>
<keyword evidence="10" id="KW-0808">Transferase</keyword>
<dbReference type="InterPro" id="IPR001789">
    <property type="entry name" value="Sig_transdc_resp-reg_receiver"/>
</dbReference>
<dbReference type="Pfam" id="PF02378">
    <property type="entry name" value="PTS_EIIC"/>
    <property type="match status" value="1"/>
</dbReference>
<evidence type="ECO:0000256" key="5">
    <source>
        <dbReference type="ARBA" id="ARBA00018672"/>
    </source>
</evidence>
<proteinExistence type="inferred from homology"/>
<comment type="function">
    <text evidence="16">May play the central regulatory role in sporulation. It may be an element of the effector pathway responsible for the activation of sporulation genes in response to nutritional stress. Spo0A may act in concert with spo0H (a sigma factor) to control the expression of some genes that are critical to the sporulation process.</text>
</comment>
<dbReference type="EC" id="2.7.13.3" evidence="4"/>
<reference evidence="23 24" key="1">
    <citation type="submission" date="2018-08" db="EMBL/GenBank/DDBJ databases">
        <title>A genome reference for cultivated species of the human gut microbiota.</title>
        <authorList>
            <person name="Zou Y."/>
            <person name="Xue W."/>
            <person name="Luo G."/>
        </authorList>
    </citation>
    <scope>NUCLEOTIDE SEQUENCE [LARGE SCALE GENOMIC DNA]</scope>
    <source>
        <strain evidence="23 24">AM25-6</strain>
    </source>
</reference>
<dbReference type="Proteomes" id="UP000261212">
    <property type="component" value="Unassembled WGS sequence"/>
</dbReference>
<keyword evidence="14" id="KW-0902">Two-component regulatory system</keyword>
<dbReference type="InterPro" id="IPR036097">
    <property type="entry name" value="HisK_dim/P_sf"/>
</dbReference>
<dbReference type="InterPro" id="IPR005467">
    <property type="entry name" value="His_kinase_dom"/>
</dbReference>
<evidence type="ECO:0000259" key="21">
    <source>
        <dbReference type="PROSITE" id="PS50110"/>
    </source>
</evidence>
<dbReference type="GO" id="GO:0008982">
    <property type="term" value="F:protein-N(PI)-phosphohistidine-sugar phosphotransferase activity"/>
    <property type="evidence" value="ECO:0007669"/>
    <property type="project" value="InterPro"/>
</dbReference>
<evidence type="ECO:0000313" key="24">
    <source>
        <dbReference type="Proteomes" id="UP000261212"/>
    </source>
</evidence>
<comment type="subcellular location">
    <subcellularLocation>
        <location evidence="2">Cell membrane</location>
        <topology evidence="2">Multi-pass membrane protein</topology>
    </subcellularLocation>
</comment>
<dbReference type="Gene3D" id="3.40.50.2300">
    <property type="match status" value="1"/>
</dbReference>
<feature type="domain" description="PTS EIIC type-3" evidence="22">
    <location>
        <begin position="6"/>
        <end position="407"/>
    </location>
</feature>
<dbReference type="Gene3D" id="1.10.287.130">
    <property type="match status" value="1"/>
</dbReference>
<keyword evidence="6" id="KW-0813">Transport</keyword>
<feature type="transmembrane region" description="Helical" evidence="19">
    <location>
        <begin position="65"/>
        <end position="93"/>
    </location>
</feature>
<evidence type="ECO:0000256" key="3">
    <source>
        <dbReference type="ARBA" id="ARBA00006402"/>
    </source>
</evidence>